<dbReference type="EMBL" id="CM000786">
    <property type="protein sequence ID" value="AQK46683.1"/>
    <property type="molecule type" value="Genomic_DNA"/>
</dbReference>
<protein>
    <submittedName>
        <fullName evidence="1">Uncharacterized protein</fullName>
    </submittedName>
</protein>
<dbReference type="AlphaFoldDB" id="A0A1D6JG21"/>
<name>A0A1D6JG21_MAIZE</name>
<sequence length="27" mass="3354">MYHMKLLSAKYNDYSFFRNGNFINICY</sequence>
<reference evidence="1" key="1">
    <citation type="submission" date="2015-12" db="EMBL/GenBank/DDBJ databases">
        <title>Update maize B73 reference genome by single molecule sequencing technologies.</title>
        <authorList>
            <consortium name="Maize Genome Sequencing Project"/>
            <person name="Ware D."/>
        </authorList>
    </citation>
    <scope>NUCLEOTIDE SEQUENCE</scope>
    <source>
        <tissue evidence="1">Seedling</tissue>
    </source>
</reference>
<organism evidence="1">
    <name type="scientific">Zea mays</name>
    <name type="common">Maize</name>
    <dbReference type="NCBI Taxonomy" id="4577"/>
    <lineage>
        <taxon>Eukaryota</taxon>
        <taxon>Viridiplantae</taxon>
        <taxon>Streptophyta</taxon>
        <taxon>Embryophyta</taxon>
        <taxon>Tracheophyta</taxon>
        <taxon>Spermatophyta</taxon>
        <taxon>Magnoliopsida</taxon>
        <taxon>Liliopsida</taxon>
        <taxon>Poales</taxon>
        <taxon>Poaceae</taxon>
        <taxon>PACMAD clade</taxon>
        <taxon>Panicoideae</taxon>
        <taxon>Andropogonodae</taxon>
        <taxon>Andropogoneae</taxon>
        <taxon>Tripsacinae</taxon>
        <taxon>Zea</taxon>
    </lineage>
</organism>
<gene>
    <name evidence="1" type="ORF">ZEAMMB73_Zm00001d026459</name>
</gene>
<dbReference type="InParanoid" id="A0A1D6JG21"/>
<evidence type="ECO:0000313" key="1">
    <source>
        <dbReference type="EMBL" id="AQK46683.1"/>
    </source>
</evidence>
<accession>A0A1D6JG21</accession>
<proteinExistence type="predicted"/>